<dbReference type="SMART" id="SM00732">
    <property type="entry name" value="YqgFc"/>
    <property type="match status" value="1"/>
</dbReference>
<organism evidence="6 7">
    <name type="scientific">Helicobacter baculiformis</name>
    <dbReference type="NCBI Taxonomy" id="427351"/>
    <lineage>
        <taxon>Bacteria</taxon>
        <taxon>Pseudomonadati</taxon>
        <taxon>Campylobacterota</taxon>
        <taxon>Epsilonproteobacteria</taxon>
        <taxon>Campylobacterales</taxon>
        <taxon>Helicobacteraceae</taxon>
        <taxon>Helicobacter</taxon>
    </lineage>
</organism>
<dbReference type="InterPro" id="IPR037027">
    <property type="entry name" value="YqgF/RNaseH-like_dom_sf"/>
</dbReference>
<keyword evidence="2" id="KW-0690">Ribosome biogenesis</keyword>
<keyword evidence="3" id="KW-0540">Nuclease</keyword>
<dbReference type="Gene3D" id="3.30.420.140">
    <property type="entry name" value="YqgF/RNase H-like domain"/>
    <property type="match status" value="1"/>
</dbReference>
<name>A0ABV7ZEC9_9HELI</name>
<keyword evidence="4" id="KW-0378">Hydrolase</keyword>
<comment type="caution">
    <text evidence="6">The sequence shown here is derived from an EMBL/GenBank/DDBJ whole genome shotgun (WGS) entry which is preliminary data.</text>
</comment>
<evidence type="ECO:0000256" key="1">
    <source>
        <dbReference type="ARBA" id="ARBA00022490"/>
    </source>
</evidence>
<dbReference type="NCBIfam" id="TIGR00250">
    <property type="entry name" value="RNAse_H_YqgF"/>
    <property type="match status" value="1"/>
</dbReference>
<dbReference type="PANTHER" id="PTHR33317">
    <property type="entry name" value="POLYNUCLEOTIDYL TRANSFERASE, RIBONUCLEASE H-LIKE SUPERFAMILY PROTEIN"/>
    <property type="match status" value="1"/>
</dbReference>
<dbReference type="InterPro" id="IPR005227">
    <property type="entry name" value="YqgF"/>
</dbReference>
<protein>
    <submittedName>
        <fullName evidence="6">Holliday junction resolvase RuvX</fullName>
    </submittedName>
</protein>
<evidence type="ECO:0000259" key="5">
    <source>
        <dbReference type="SMART" id="SM00732"/>
    </source>
</evidence>
<dbReference type="SUPFAM" id="SSF53098">
    <property type="entry name" value="Ribonuclease H-like"/>
    <property type="match status" value="1"/>
</dbReference>
<evidence type="ECO:0000256" key="2">
    <source>
        <dbReference type="ARBA" id="ARBA00022517"/>
    </source>
</evidence>
<dbReference type="Proteomes" id="UP001595783">
    <property type="component" value="Unassembled WGS sequence"/>
</dbReference>
<feature type="domain" description="YqgF/RNase H-like" evidence="5">
    <location>
        <begin position="3"/>
        <end position="95"/>
    </location>
</feature>
<evidence type="ECO:0000313" key="7">
    <source>
        <dbReference type="Proteomes" id="UP001595783"/>
    </source>
</evidence>
<dbReference type="Pfam" id="PF03652">
    <property type="entry name" value="RuvX"/>
    <property type="match status" value="1"/>
</dbReference>
<sequence length="132" mass="14843">MSTSLIACDVGLKRIGLALCVGGVILPLEPIVRTNRQQASQALQTLLKTRKPEKLLVGLPHVRYEDTRKRVLHFMSLVNFTPVVYVDEENSSEQALEHTAHLPLMQRQRARKNGVLDSLSACVILERYLKQA</sequence>
<accession>A0ABV7ZEC9</accession>
<dbReference type="InterPro" id="IPR006641">
    <property type="entry name" value="YqgF/RNaseH-like_dom"/>
</dbReference>
<proteinExistence type="predicted"/>
<dbReference type="EMBL" id="JBHRZO010000001">
    <property type="protein sequence ID" value="MFC3846929.1"/>
    <property type="molecule type" value="Genomic_DNA"/>
</dbReference>
<keyword evidence="1" id="KW-0963">Cytoplasm</keyword>
<dbReference type="PANTHER" id="PTHR33317:SF4">
    <property type="entry name" value="POLYNUCLEOTIDYL TRANSFERASE, RIBONUCLEASE H-LIKE SUPERFAMILY PROTEIN"/>
    <property type="match status" value="1"/>
</dbReference>
<reference evidence="7" key="1">
    <citation type="journal article" date="2019" name="Int. J. Syst. Evol. Microbiol.">
        <title>The Global Catalogue of Microorganisms (GCM) 10K type strain sequencing project: providing services to taxonomists for standard genome sequencing and annotation.</title>
        <authorList>
            <consortium name="The Broad Institute Genomics Platform"/>
            <consortium name="The Broad Institute Genome Sequencing Center for Infectious Disease"/>
            <person name="Wu L."/>
            <person name="Ma J."/>
        </authorList>
    </citation>
    <scope>NUCLEOTIDE SEQUENCE [LARGE SCALE GENOMIC DNA]</scope>
    <source>
        <strain evidence="7">CCUG 53816</strain>
    </source>
</reference>
<dbReference type="CDD" id="cd16964">
    <property type="entry name" value="YqgF"/>
    <property type="match status" value="1"/>
</dbReference>
<evidence type="ECO:0000313" key="6">
    <source>
        <dbReference type="EMBL" id="MFC3846929.1"/>
    </source>
</evidence>
<dbReference type="InterPro" id="IPR012337">
    <property type="entry name" value="RNaseH-like_sf"/>
</dbReference>
<keyword evidence="7" id="KW-1185">Reference proteome</keyword>
<evidence type="ECO:0000256" key="4">
    <source>
        <dbReference type="ARBA" id="ARBA00022801"/>
    </source>
</evidence>
<gene>
    <name evidence="6" type="primary">ruvX</name>
    <name evidence="6" type="ORF">ACFOPX_00050</name>
</gene>
<dbReference type="RefSeq" id="WP_104751913.1">
    <property type="nucleotide sequence ID" value="NZ_FZMF01000012.1"/>
</dbReference>
<evidence type="ECO:0000256" key="3">
    <source>
        <dbReference type="ARBA" id="ARBA00022722"/>
    </source>
</evidence>